<sequence length="569" mass="65855">MPLSTSQPNQKHPVSIAEKHSSFMAKARRLNRTKVFQVENKKSMAASVAREDFNDVLKKDKKLNDLHDDDQRERRREELKYKFDEGKKRYHPTEFKAGMSSREASEYKRRADLALALRPPKQSTPIDNIALHARHSMTNTNFDSYDSHLNSYEGIKQFRSSMDSRAKGMVGEVTGGVFEGVENAVGRGGGSYDGEFDGGSGGDGGGGGGEEGWRGQYSGYYEDRYNHDRDREPRSHLKKLNDTLGFDQSLPIANPSMGELSETFKLFGLESEDEIDEEMRRRGRPKNKQEQKYGHSKRQYEHEHYGSDDQYYNALNPLPINYTNDHRIKPKIKKNHKDDYDERQAIALSDSVIKEVRAKYSVTAVRALYRRRRETEATDQKIEYNRNKKMMQADERVKEWKRTRVDQVRKKKTRSLEDLNKEVVKKVVVVEEEVEEFFVIDGLTLKEMSTDPFYKSNKEMDARKAIKEHRKVMLRSRVDDNGGYMQDAKLCLQMLATTLLRDIDGGIIPRAKEKVVEGVCTGDLEMILVPKPEKDYSGKNLKNFEIRMPRRQHKFEEDRERARLTTAPV</sequence>
<feature type="compositionally biased region" description="Basic and acidic residues" evidence="1">
    <location>
        <begin position="287"/>
        <end position="298"/>
    </location>
</feature>
<feature type="region of interest" description="Disordered" evidence="1">
    <location>
        <begin position="1"/>
        <end position="23"/>
    </location>
</feature>
<dbReference type="EMBL" id="BRXW01000498">
    <property type="protein sequence ID" value="GMH60356.1"/>
    <property type="molecule type" value="Genomic_DNA"/>
</dbReference>
<evidence type="ECO:0000256" key="1">
    <source>
        <dbReference type="SAM" id="MobiDB-lite"/>
    </source>
</evidence>
<comment type="caution">
    <text evidence="2">The sequence shown here is derived from an EMBL/GenBank/DDBJ whole genome shotgun (WGS) entry which is preliminary data.</text>
</comment>
<gene>
    <name evidence="2" type="ORF">TrLO_g3808</name>
</gene>
<dbReference type="OrthoDB" id="199799at2759"/>
<feature type="compositionally biased region" description="Gly residues" evidence="1">
    <location>
        <begin position="191"/>
        <end position="210"/>
    </location>
</feature>
<feature type="region of interest" description="Disordered" evidence="1">
    <location>
        <begin position="191"/>
        <end position="215"/>
    </location>
</feature>
<name>A0A9W6ZYP0_9STRA</name>
<accession>A0A9W6ZYP0</accession>
<protein>
    <submittedName>
        <fullName evidence="2">Uncharacterized protein</fullName>
    </submittedName>
</protein>
<organism evidence="2 3">
    <name type="scientific">Triparma laevis f. longispina</name>
    <dbReference type="NCBI Taxonomy" id="1714387"/>
    <lineage>
        <taxon>Eukaryota</taxon>
        <taxon>Sar</taxon>
        <taxon>Stramenopiles</taxon>
        <taxon>Ochrophyta</taxon>
        <taxon>Bolidophyceae</taxon>
        <taxon>Parmales</taxon>
        <taxon>Triparmaceae</taxon>
        <taxon>Triparma</taxon>
    </lineage>
</organism>
<keyword evidence="3" id="KW-1185">Reference proteome</keyword>
<proteinExistence type="predicted"/>
<feature type="compositionally biased region" description="Polar residues" evidence="1">
    <location>
        <begin position="1"/>
        <end position="12"/>
    </location>
</feature>
<reference evidence="3" key="1">
    <citation type="journal article" date="2023" name="Commun. Biol.">
        <title>Genome analysis of Parmales, the sister group of diatoms, reveals the evolutionary specialization of diatoms from phago-mixotrophs to photoautotrophs.</title>
        <authorList>
            <person name="Ban H."/>
            <person name="Sato S."/>
            <person name="Yoshikawa S."/>
            <person name="Yamada K."/>
            <person name="Nakamura Y."/>
            <person name="Ichinomiya M."/>
            <person name="Sato N."/>
            <person name="Blanc-Mathieu R."/>
            <person name="Endo H."/>
            <person name="Kuwata A."/>
            <person name="Ogata H."/>
        </authorList>
    </citation>
    <scope>NUCLEOTIDE SEQUENCE [LARGE SCALE GENOMIC DNA]</scope>
    <source>
        <strain evidence="3">NIES 3700</strain>
    </source>
</reference>
<evidence type="ECO:0000313" key="2">
    <source>
        <dbReference type="EMBL" id="GMH60356.1"/>
    </source>
</evidence>
<dbReference type="AlphaFoldDB" id="A0A9W6ZYP0"/>
<dbReference type="Proteomes" id="UP001165122">
    <property type="component" value="Unassembled WGS sequence"/>
</dbReference>
<evidence type="ECO:0000313" key="3">
    <source>
        <dbReference type="Proteomes" id="UP001165122"/>
    </source>
</evidence>
<feature type="region of interest" description="Disordered" evidence="1">
    <location>
        <begin position="274"/>
        <end position="298"/>
    </location>
</feature>